<evidence type="ECO:0000313" key="9">
    <source>
        <dbReference type="Proteomes" id="UP000824209"/>
    </source>
</evidence>
<proteinExistence type="predicted"/>
<dbReference type="Gene3D" id="1.10.10.10">
    <property type="entry name" value="Winged helix-like DNA-binding domain superfamily/Winged helix DNA-binding domain"/>
    <property type="match status" value="1"/>
</dbReference>
<evidence type="ECO:0000256" key="3">
    <source>
        <dbReference type="ARBA" id="ARBA00023125"/>
    </source>
</evidence>
<dbReference type="GO" id="GO:0006355">
    <property type="term" value="P:regulation of DNA-templated transcription"/>
    <property type="evidence" value="ECO:0007669"/>
    <property type="project" value="InterPro"/>
</dbReference>
<dbReference type="GO" id="GO:0032993">
    <property type="term" value="C:protein-DNA complex"/>
    <property type="evidence" value="ECO:0007669"/>
    <property type="project" value="TreeGrafter"/>
</dbReference>
<evidence type="ECO:0000313" key="8">
    <source>
        <dbReference type="EMBL" id="HJB38774.1"/>
    </source>
</evidence>
<keyword evidence="4" id="KW-0804">Transcription</keyword>
<sequence>MKSCCGQTTAVPLRVLLVDDEPGDAVVMEAFLEMQEGFQCVGCASNGEDALKFLSRQDSPVDAVLLDVYMPGMDGIDFLREWQKLPSPKPKVFVLSAYGAFGEEQIRHQVLRLGVAAYFEKGYPLDLICKRMRDLCACRHTETFASSEREGVLEELAEELVDDLLPATKSVGRHYLMDALHYLTYTAQRTWRICEVYDWIAEKNGVSCKSVDRALRQTGKEMAHHSAKRWQRMTAGMHLKEGAPSNKILLEMLKKEVLYRERHLVGSHGKAGHRYDA</sequence>
<dbReference type="SUPFAM" id="SSF52172">
    <property type="entry name" value="CheY-like"/>
    <property type="match status" value="1"/>
</dbReference>
<reference evidence="8" key="1">
    <citation type="journal article" date="2021" name="PeerJ">
        <title>Extensive microbial diversity within the chicken gut microbiome revealed by metagenomics and culture.</title>
        <authorList>
            <person name="Gilroy R."/>
            <person name="Ravi A."/>
            <person name="Getino M."/>
            <person name="Pursley I."/>
            <person name="Horton D.L."/>
            <person name="Alikhan N.F."/>
            <person name="Baker D."/>
            <person name="Gharbi K."/>
            <person name="Hall N."/>
            <person name="Watson M."/>
            <person name="Adriaenssens E.M."/>
            <person name="Foster-Nyarko E."/>
            <person name="Jarju S."/>
            <person name="Secka A."/>
            <person name="Antonio M."/>
            <person name="Oren A."/>
            <person name="Chaudhuri R.R."/>
            <person name="La Ragione R."/>
            <person name="Hildebrand F."/>
            <person name="Pallen M.J."/>
        </authorList>
    </citation>
    <scope>NUCLEOTIDE SEQUENCE</scope>
    <source>
        <strain evidence="8">ChiBcec8-14828</strain>
    </source>
</reference>
<dbReference type="Proteomes" id="UP000824209">
    <property type="component" value="Unassembled WGS sequence"/>
</dbReference>
<dbReference type="GO" id="GO:0000976">
    <property type="term" value="F:transcription cis-regulatory region binding"/>
    <property type="evidence" value="ECO:0007669"/>
    <property type="project" value="TreeGrafter"/>
</dbReference>
<dbReference type="AlphaFoldDB" id="A0A9D2M1E2"/>
<organism evidence="8 9">
    <name type="scientific">Candidatus Ruthenibacterium avium</name>
    <dbReference type="NCBI Taxonomy" id="2838751"/>
    <lineage>
        <taxon>Bacteria</taxon>
        <taxon>Bacillati</taxon>
        <taxon>Bacillota</taxon>
        <taxon>Clostridia</taxon>
        <taxon>Eubacteriales</taxon>
        <taxon>Oscillospiraceae</taxon>
        <taxon>Ruthenibacterium</taxon>
    </lineage>
</organism>
<dbReference type="PANTHER" id="PTHR48111:SF50">
    <property type="entry name" value="KDP OPERON TRANSCRIPTIONAL REGULATORY PROTEIN KDPE"/>
    <property type="match status" value="1"/>
</dbReference>
<evidence type="ECO:0000256" key="2">
    <source>
        <dbReference type="ARBA" id="ARBA00023015"/>
    </source>
</evidence>
<keyword evidence="6" id="KW-0597">Phosphoprotein</keyword>
<dbReference type="PROSITE" id="PS50110">
    <property type="entry name" value="RESPONSE_REGULATORY"/>
    <property type="match status" value="1"/>
</dbReference>
<evidence type="ECO:0000256" key="6">
    <source>
        <dbReference type="PROSITE-ProRule" id="PRU00169"/>
    </source>
</evidence>
<dbReference type="InterPro" id="IPR039420">
    <property type="entry name" value="WalR-like"/>
</dbReference>
<dbReference type="InterPro" id="IPR036388">
    <property type="entry name" value="WH-like_DNA-bd_sf"/>
</dbReference>
<comment type="function">
    <text evidence="5">May play the central regulatory role in sporulation. It may be an element of the effector pathway responsible for the activation of sporulation genes in response to nutritional stress. Spo0A may act in concert with spo0H (a sigma factor) to control the expression of some genes that are critical to the sporulation process.</text>
</comment>
<gene>
    <name evidence="8" type="ORF">H9943_00060</name>
</gene>
<dbReference type="EMBL" id="DWYA01000001">
    <property type="protein sequence ID" value="HJB38774.1"/>
    <property type="molecule type" value="Genomic_DNA"/>
</dbReference>
<dbReference type="Pfam" id="PF00072">
    <property type="entry name" value="Response_reg"/>
    <property type="match status" value="1"/>
</dbReference>
<evidence type="ECO:0000256" key="1">
    <source>
        <dbReference type="ARBA" id="ARBA00018672"/>
    </source>
</evidence>
<dbReference type="CDD" id="cd00156">
    <property type="entry name" value="REC"/>
    <property type="match status" value="1"/>
</dbReference>
<keyword evidence="2" id="KW-0805">Transcription regulation</keyword>
<evidence type="ECO:0000256" key="4">
    <source>
        <dbReference type="ARBA" id="ARBA00023163"/>
    </source>
</evidence>
<dbReference type="InterPro" id="IPR011006">
    <property type="entry name" value="CheY-like_superfamily"/>
</dbReference>
<evidence type="ECO:0000256" key="5">
    <source>
        <dbReference type="ARBA" id="ARBA00024867"/>
    </source>
</evidence>
<reference evidence="8" key="2">
    <citation type="submission" date="2021-04" db="EMBL/GenBank/DDBJ databases">
        <authorList>
            <person name="Gilroy R."/>
        </authorList>
    </citation>
    <scope>NUCLEOTIDE SEQUENCE</scope>
    <source>
        <strain evidence="8">ChiBcec8-14828</strain>
    </source>
</reference>
<dbReference type="InterPro" id="IPR001789">
    <property type="entry name" value="Sig_transdc_resp-reg_receiver"/>
</dbReference>
<name>A0A9D2M1E2_9FIRM</name>
<dbReference type="SUPFAM" id="SSF46894">
    <property type="entry name" value="C-terminal effector domain of the bipartite response regulators"/>
    <property type="match status" value="1"/>
</dbReference>
<dbReference type="SMART" id="SM00448">
    <property type="entry name" value="REC"/>
    <property type="match status" value="1"/>
</dbReference>
<feature type="domain" description="Response regulatory" evidence="7">
    <location>
        <begin position="14"/>
        <end position="136"/>
    </location>
</feature>
<feature type="modified residue" description="4-aspartylphosphate" evidence="6">
    <location>
        <position position="67"/>
    </location>
</feature>
<dbReference type="PANTHER" id="PTHR48111">
    <property type="entry name" value="REGULATOR OF RPOS"/>
    <property type="match status" value="1"/>
</dbReference>
<dbReference type="InterPro" id="IPR016032">
    <property type="entry name" value="Sig_transdc_resp-reg_C-effctor"/>
</dbReference>
<accession>A0A9D2M1E2</accession>
<dbReference type="GO" id="GO:0000156">
    <property type="term" value="F:phosphorelay response regulator activity"/>
    <property type="evidence" value="ECO:0007669"/>
    <property type="project" value="TreeGrafter"/>
</dbReference>
<protein>
    <recommendedName>
        <fullName evidence="1">Stage 0 sporulation protein A homolog</fullName>
    </recommendedName>
</protein>
<comment type="caution">
    <text evidence="8">The sequence shown here is derived from an EMBL/GenBank/DDBJ whole genome shotgun (WGS) entry which is preliminary data.</text>
</comment>
<evidence type="ECO:0000259" key="7">
    <source>
        <dbReference type="PROSITE" id="PS50110"/>
    </source>
</evidence>
<dbReference type="Gene3D" id="3.40.50.2300">
    <property type="match status" value="1"/>
</dbReference>
<keyword evidence="3" id="KW-0238">DNA-binding</keyword>
<dbReference type="GO" id="GO:0005829">
    <property type="term" value="C:cytosol"/>
    <property type="evidence" value="ECO:0007669"/>
    <property type="project" value="TreeGrafter"/>
</dbReference>